<evidence type="ECO:0000259" key="1">
    <source>
        <dbReference type="PROSITE" id="PS50195"/>
    </source>
</evidence>
<dbReference type="Gene3D" id="3.80.10.10">
    <property type="entry name" value="Ribonuclease Inhibitor"/>
    <property type="match status" value="1"/>
</dbReference>
<sequence length="300" mass="31863">DGAIAYDFLVQPPVGIQATGQVVRRTFPELETLALLMSRRHGTRAPVPPATTFFYYTDTAFVGDRAKSMEAYLEALLELEAPVPRTIALRQFLCVDTPPLGPPGSLPGSFNLGDEGCLRVSSSRIRVPLGAVALALSFLQPLQVLGSCSRVCQALRRASFDPLCWPSLRFRSRCVERSLDGLSALLCTASAGLEALAQDVDVAFENPGLGVALPAKLSFGCLRSLELRLGDLDSAALASQLLGATSSPLLRQVHLSGAVLTAELLQALGMAAIAAEGKLVSLELLWTPDRCAFPTTLDAS</sequence>
<accession>A0A813JGB4</accession>
<proteinExistence type="predicted"/>
<evidence type="ECO:0000313" key="2">
    <source>
        <dbReference type="EMBL" id="CAE8676275.1"/>
    </source>
</evidence>
<dbReference type="Pfam" id="PF00787">
    <property type="entry name" value="PX"/>
    <property type="match status" value="1"/>
</dbReference>
<dbReference type="InterPro" id="IPR036871">
    <property type="entry name" value="PX_dom_sf"/>
</dbReference>
<evidence type="ECO:0000313" key="3">
    <source>
        <dbReference type="Proteomes" id="UP000626109"/>
    </source>
</evidence>
<dbReference type="PROSITE" id="PS50195">
    <property type="entry name" value="PX"/>
    <property type="match status" value="1"/>
</dbReference>
<dbReference type="InterPro" id="IPR032675">
    <property type="entry name" value="LRR_dom_sf"/>
</dbReference>
<protein>
    <recommendedName>
        <fullName evidence="1">PX domain-containing protein</fullName>
    </recommendedName>
</protein>
<name>A0A813JGB4_POLGL</name>
<dbReference type="SUPFAM" id="SSF64268">
    <property type="entry name" value="PX domain"/>
    <property type="match status" value="1"/>
</dbReference>
<feature type="non-terminal residue" evidence="2">
    <location>
        <position position="300"/>
    </location>
</feature>
<dbReference type="Gene3D" id="3.30.1520.10">
    <property type="entry name" value="Phox-like domain"/>
    <property type="match status" value="1"/>
</dbReference>
<dbReference type="GO" id="GO:0035091">
    <property type="term" value="F:phosphatidylinositol binding"/>
    <property type="evidence" value="ECO:0007669"/>
    <property type="project" value="InterPro"/>
</dbReference>
<dbReference type="AlphaFoldDB" id="A0A813JGB4"/>
<feature type="domain" description="PX" evidence="1">
    <location>
        <begin position="1"/>
        <end position="100"/>
    </location>
</feature>
<comment type="caution">
    <text evidence="2">The sequence shown here is derived from an EMBL/GenBank/DDBJ whole genome shotgun (WGS) entry which is preliminary data.</text>
</comment>
<dbReference type="InterPro" id="IPR001683">
    <property type="entry name" value="PX_dom"/>
</dbReference>
<organism evidence="2 3">
    <name type="scientific">Polarella glacialis</name>
    <name type="common">Dinoflagellate</name>
    <dbReference type="NCBI Taxonomy" id="89957"/>
    <lineage>
        <taxon>Eukaryota</taxon>
        <taxon>Sar</taxon>
        <taxon>Alveolata</taxon>
        <taxon>Dinophyceae</taxon>
        <taxon>Suessiales</taxon>
        <taxon>Suessiaceae</taxon>
        <taxon>Polarella</taxon>
    </lineage>
</organism>
<dbReference type="Proteomes" id="UP000626109">
    <property type="component" value="Unassembled WGS sequence"/>
</dbReference>
<gene>
    <name evidence="2" type="ORF">PGLA2088_LOCUS19792</name>
</gene>
<reference evidence="2" key="1">
    <citation type="submission" date="2021-02" db="EMBL/GenBank/DDBJ databases">
        <authorList>
            <person name="Dougan E. K."/>
            <person name="Rhodes N."/>
            <person name="Thang M."/>
            <person name="Chan C."/>
        </authorList>
    </citation>
    <scope>NUCLEOTIDE SEQUENCE</scope>
</reference>
<dbReference type="EMBL" id="CAJNNW010025219">
    <property type="protein sequence ID" value="CAE8676275.1"/>
    <property type="molecule type" value="Genomic_DNA"/>
</dbReference>
<feature type="non-terminal residue" evidence="2">
    <location>
        <position position="1"/>
    </location>
</feature>